<dbReference type="Proteomes" id="UP001732700">
    <property type="component" value="Chromosome 7D"/>
</dbReference>
<evidence type="ECO:0000313" key="2">
    <source>
        <dbReference type="Proteomes" id="UP001732700"/>
    </source>
</evidence>
<organism evidence="1 2">
    <name type="scientific">Avena sativa</name>
    <name type="common">Oat</name>
    <dbReference type="NCBI Taxonomy" id="4498"/>
    <lineage>
        <taxon>Eukaryota</taxon>
        <taxon>Viridiplantae</taxon>
        <taxon>Streptophyta</taxon>
        <taxon>Embryophyta</taxon>
        <taxon>Tracheophyta</taxon>
        <taxon>Spermatophyta</taxon>
        <taxon>Magnoliopsida</taxon>
        <taxon>Liliopsida</taxon>
        <taxon>Poales</taxon>
        <taxon>Poaceae</taxon>
        <taxon>BOP clade</taxon>
        <taxon>Pooideae</taxon>
        <taxon>Poodae</taxon>
        <taxon>Poeae</taxon>
        <taxon>Poeae Chloroplast Group 1 (Aveneae type)</taxon>
        <taxon>Aveninae</taxon>
        <taxon>Avena</taxon>
    </lineage>
</organism>
<reference evidence="1" key="2">
    <citation type="submission" date="2025-09" db="UniProtKB">
        <authorList>
            <consortium name="EnsemblPlants"/>
        </authorList>
    </citation>
    <scope>IDENTIFICATION</scope>
</reference>
<accession>A0ACD6ADL1</accession>
<keyword evidence="2" id="KW-1185">Reference proteome</keyword>
<reference evidence="1" key="1">
    <citation type="submission" date="2021-05" db="EMBL/GenBank/DDBJ databases">
        <authorList>
            <person name="Scholz U."/>
            <person name="Mascher M."/>
            <person name="Fiebig A."/>
        </authorList>
    </citation>
    <scope>NUCLEOTIDE SEQUENCE [LARGE SCALE GENOMIC DNA]</scope>
</reference>
<evidence type="ECO:0000313" key="1">
    <source>
        <dbReference type="EnsemblPlants" id="AVESA.00010b.r2.7DG1388950.1.CDS"/>
    </source>
</evidence>
<name>A0ACD6ADL1_AVESA</name>
<protein>
    <submittedName>
        <fullName evidence="1">Uncharacterized protein</fullName>
    </submittedName>
</protein>
<sequence length="407" mass="43543">MTSVCGRVGGPRTVGIPLPPAPPRRLRYSDSLSLASPRPPTGSAALALTVVSPAQLLRPAEARTVQLAGVGRADLLALAIHAHRRLKRSSWTELISGPCRRRRSTSTRTPNQVNPDFLMEAAAVASSGTGLRCSLNPVPIQQRRSARVGFTTERQPCAVTCRWLLLRLNARPYRAASASAALDSGAGNSGISRKRLAVFVSGGGSNFRSIHEAALGGEVNGDVVALVTDKPGCGGAEYARCNGIPVVVFPKSKSAPEGVSTDELLNVLRDLKVDFVLLAGYLKLIPGELVQAYPRSMLNIHPSLLPAFGGMGYYGSRVHKAVIASGARYSGPTVHFVDEQFDTGRTLAQRVVPVLANDTPEQLAARVLHEEHQVYVEAVAALCEDRIVWREDGVPLIKSRTNPNVYT</sequence>
<dbReference type="EnsemblPlants" id="AVESA.00010b.r2.7DG1388950.1">
    <property type="protein sequence ID" value="AVESA.00010b.r2.7DG1388950.1.CDS"/>
    <property type="gene ID" value="AVESA.00010b.r2.7DG1388950"/>
</dbReference>
<proteinExistence type="predicted"/>